<dbReference type="Gene3D" id="2.60.120.10">
    <property type="entry name" value="Jelly Rolls"/>
    <property type="match status" value="1"/>
</dbReference>
<reference evidence="5 6" key="1">
    <citation type="submission" date="2021-03" db="EMBL/GenBank/DDBJ databases">
        <title>Genomic Encyclopedia of Type Strains, Phase IV (KMG-IV): sequencing the most valuable type-strain genomes for metagenomic binning, comparative biology and taxonomic classification.</title>
        <authorList>
            <person name="Goeker M."/>
        </authorList>
    </citation>
    <scope>NUCLEOTIDE SEQUENCE [LARGE SCALE GENOMIC DNA]</scope>
    <source>
        <strain evidence="5 6">DSM 26048</strain>
    </source>
</reference>
<dbReference type="PANTHER" id="PTHR43280:SF2">
    <property type="entry name" value="HTH-TYPE TRANSCRIPTIONAL REGULATOR EXSA"/>
    <property type="match status" value="1"/>
</dbReference>
<dbReference type="PROSITE" id="PS01124">
    <property type="entry name" value="HTH_ARAC_FAMILY_2"/>
    <property type="match status" value="1"/>
</dbReference>
<evidence type="ECO:0000313" key="6">
    <source>
        <dbReference type="Proteomes" id="UP001519287"/>
    </source>
</evidence>
<dbReference type="PANTHER" id="PTHR43280">
    <property type="entry name" value="ARAC-FAMILY TRANSCRIPTIONAL REGULATOR"/>
    <property type="match status" value="1"/>
</dbReference>
<dbReference type="InterPro" id="IPR020449">
    <property type="entry name" value="Tscrpt_reg_AraC-type_HTH"/>
</dbReference>
<proteinExistence type="predicted"/>
<evidence type="ECO:0000259" key="4">
    <source>
        <dbReference type="PROSITE" id="PS01124"/>
    </source>
</evidence>
<accession>A0ABS4J866</accession>
<protein>
    <submittedName>
        <fullName evidence="5">AraC-like DNA-binding protein</fullName>
    </submittedName>
</protein>
<sequence>MQTEFQIRSFIGSNDKDWQDPGFHSHITLEISILLEGQGVFEWENGKEMLEAGHVILIPSLVSHRFEGIGRSRYGVIHLEGMPTRMTELLQMLVNEKNPTLFALSRLDKDRFEKLFREWLRIKASQLKEKSWNYISWTEVMVLFLLEHSQKDQQALTITKAADYIRENLQQGVQISGMAVLAGLSEAGFRRLFEQIYHMSPKQYQQQCRMAEAKWLLSSSNKDIMEIADQIGFNRLHSFSQWFKQTEGVSPSEWRKMQRRG</sequence>
<dbReference type="InterPro" id="IPR014710">
    <property type="entry name" value="RmlC-like_jellyroll"/>
</dbReference>
<evidence type="ECO:0000256" key="3">
    <source>
        <dbReference type="ARBA" id="ARBA00023163"/>
    </source>
</evidence>
<dbReference type="SUPFAM" id="SSF51215">
    <property type="entry name" value="Regulatory protein AraC"/>
    <property type="match status" value="1"/>
</dbReference>
<dbReference type="Proteomes" id="UP001519287">
    <property type="component" value="Unassembled WGS sequence"/>
</dbReference>
<keyword evidence="6" id="KW-1185">Reference proteome</keyword>
<evidence type="ECO:0000256" key="2">
    <source>
        <dbReference type="ARBA" id="ARBA00023125"/>
    </source>
</evidence>
<dbReference type="InterPro" id="IPR009057">
    <property type="entry name" value="Homeodomain-like_sf"/>
</dbReference>
<dbReference type="CDD" id="cd02208">
    <property type="entry name" value="cupin_RmlC-like"/>
    <property type="match status" value="1"/>
</dbReference>
<keyword evidence="2" id="KW-0238">DNA-binding</keyword>
<dbReference type="EMBL" id="JAGGLB010000043">
    <property type="protein sequence ID" value="MBP1996035.1"/>
    <property type="molecule type" value="Genomic_DNA"/>
</dbReference>
<organism evidence="5 6">
    <name type="scientific">Paenibacillus eucommiae</name>
    <dbReference type="NCBI Taxonomy" id="1355755"/>
    <lineage>
        <taxon>Bacteria</taxon>
        <taxon>Bacillati</taxon>
        <taxon>Bacillota</taxon>
        <taxon>Bacilli</taxon>
        <taxon>Bacillales</taxon>
        <taxon>Paenibacillaceae</taxon>
        <taxon>Paenibacillus</taxon>
    </lineage>
</organism>
<dbReference type="Gene3D" id="1.10.10.60">
    <property type="entry name" value="Homeodomain-like"/>
    <property type="match status" value="2"/>
</dbReference>
<dbReference type="SUPFAM" id="SSF46689">
    <property type="entry name" value="Homeodomain-like"/>
    <property type="match status" value="2"/>
</dbReference>
<keyword evidence="1" id="KW-0805">Transcription regulation</keyword>
<dbReference type="PROSITE" id="PS00041">
    <property type="entry name" value="HTH_ARAC_FAMILY_1"/>
    <property type="match status" value="1"/>
</dbReference>
<dbReference type="Pfam" id="PF02311">
    <property type="entry name" value="AraC_binding"/>
    <property type="match status" value="1"/>
</dbReference>
<feature type="domain" description="HTH araC/xylS-type" evidence="4">
    <location>
        <begin position="159"/>
        <end position="257"/>
    </location>
</feature>
<evidence type="ECO:0000313" key="5">
    <source>
        <dbReference type="EMBL" id="MBP1996035.1"/>
    </source>
</evidence>
<name>A0ABS4J866_9BACL</name>
<comment type="caution">
    <text evidence="5">The sequence shown here is derived from an EMBL/GenBank/DDBJ whole genome shotgun (WGS) entry which is preliminary data.</text>
</comment>
<keyword evidence="3" id="KW-0804">Transcription</keyword>
<dbReference type="InterPro" id="IPR018062">
    <property type="entry name" value="HTH_AraC-typ_CS"/>
</dbReference>
<evidence type="ECO:0000256" key="1">
    <source>
        <dbReference type="ARBA" id="ARBA00023015"/>
    </source>
</evidence>
<dbReference type="RefSeq" id="WP_209978093.1">
    <property type="nucleotide sequence ID" value="NZ_JAGGLB010000043.1"/>
</dbReference>
<dbReference type="SMART" id="SM00342">
    <property type="entry name" value="HTH_ARAC"/>
    <property type="match status" value="1"/>
</dbReference>
<dbReference type="Pfam" id="PF12833">
    <property type="entry name" value="HTH_18"/>
    <property type="match status" value="1"/>
</dbReference>
<dbReference type="InterPro" id="IPR003313">
    <property type="entry name" value="AraC-bd"/>
</dbReference>
<dbReference type="PRINTS" id="PR00032">
    <property type="entry name" value="HTHARAC"/>
</dbReference>
<dbReference type="InterPro" id="IPR018060">
    <property type="entry name" value="HTH_AraC"/>
</dbReference>
<dbReference type="InterPro" id="IPR037923">
    <property type="entry name" value="HTH-like"/>
</dbReference>
<gene>
    <name evidence="5" type="ORF">J2Z66_007679</name>
</gene>